<dbReference type="Pfam" id="PF04237">
    <property type="entry name" value="YjbR"/>
    <property type="match status" value="1"/>
</dbReference>
<accession>A0A1Z4BSU5</accession>
<dbReference type="PANTHER" id="PTHR35145:SF1">
    <property type="entry name" value="CYTOPLASMIC PROTEIN"/>
    <property type="match status" value="1"/>
</dbReference>
<dbReference type="PANTHER" id="PTHR35145">
    <property type="entry name" value="CYTOPLASMIC PROTEIN-RELATED"/>
    <property type="match status" value="1"/>
</dbReference>
<dbReference type="InterPro" id="IPR007351">
    <property type="entry name" value="YjbR"/>
</dbReference>
<dbReference type="KEGG" id="capn:CBG49_15470"/>
<dbReference type="Gene3D" id="3.90.1150.30">
    <property type="match status" value="1"/>
</dbReference>
<reference evidence="2" key="1">
    <citation type="submission" date="2017-06" db="EMBL/GenBank/DDBJ databases">
        <title>Complete genome sequence of Capnocytophaga sp. KCOM 1579 (=ChDC OS43) isolated from a human refractory periapical abscess lesion.</title>
        <authorList>
            <person name="Kook J.-K."/>
            <person name="Park S.-N."/>
            <person name="Lim Y.K."/>
            <person name="Roh H."/>
        </authorList>
    </citation>
    <scope>NUCLEOTIDE SEQUENCE [LARGE SCALE GENOMIC DNA]</scope>
    <source>
        <strain evidence="2">ChDC OS43</strain>
    </source>
</reference>
<organism evidence="1 2">
    <name type="scientific">Capnocytophaga endodontalis</name>
    <dbReference type="NCBI Taxonomy" id="2708117"/>
    <lineage>
        <taxon>Bacteria</taxon>
        <taxon>Pseudomonadati</taxon>
        <taxon>Bacteroidota</taxon>
        <taxon>Flavobacteriia</taxon>
        <taxon>Flavobacteriales</taxon>
        <taxon>Flavobacteriaceae</taxon>
        <taxon>Capnocytophaga</taxon>
    </lineage>
</organism>
<proteinExistence type="predicted"/>
<name>A0A1Z4BSU5_9FLAO</name>
<dbReference type="InterPro" id="IPR038056">
    <property type="entry name" value="YjbR-like_sf"/>
</dbReference>
<dbReference type="AlphaFoldDB" id="A0A1Z4BSU5"/>
<dbReference type="InterPro" id="IPR058532">
    <property type="entry name" value="YjbR/MT2646/Rv2570-like"/>
</dbReference>
<dbReference type="RefSeq" id="WP_088595183.1">
    <property type="nucleotide sequence ID" value="NZ_CP022022.1"/>
</dbReference>
<dbReference type="EMBL" id="CP022022">
    <property type="protein sequence ID" value="ASF44386.1"/>
    <property type="molecule type" value="Genomic_DNA"/>
</dbReference>
<sequence length="118" mass="13920">MNIEEFRDFCLSLPDTYEKMPFSGFFKNADSILVFYVGTKMFCFFDINKFDKCTLKCNPDEIEQLKANYQAVEDPFNLSKKYWVGIRFNEDMPDDKIKAYVKQSYDLVASSQKNKLVK</sequence>
<dbReference type="SUPFAM" id="SSF142906">
    <property type="entry name" value="YjbR-like"/>
    <property type="match status" value="1"/>
</dbReference>
<evidence type="ECO:0008006" key="3">
    <source>
        <dbReference type="Google" id="ProtNLM"/>
    </source>
</evidence>
<evidence type="ECO:0000313" key="1">
    <source>
        <dbReference type="EMBL" id="ASF44386.1"/>
    </source>
</evidence>
<dbReference type="Proteomes" id="UP000197007">
    <property type="component" value="Chromosome"/>
</dbReference>
<protein>
    <recommendedName>
        <fullName evidence="3">MmcQ-like protein</fullName>
    </recommendedName>
</protein>
<gene>
    <name evidence="1" type="ORF">CBG49_15470</name>
</gene>
<keyword evidence="2" id="KW-1185">Reference proteome</keyword>
<evidence type="ECO:0000313" key="2">
    <source>
        <dbReference type="Proteomes" id="UP000197007"/>
    </source>
</evidence>